<sequence>MAPLATAGAAAGAVTGAVRSAEESGASGGPPAAGGTGIAVDDEGVSASICGASSSPSSVHQITGTVSLYPRLGTVAMYSRLTSSPSLSDLRSSEILCVTTWLVTTFRVQTFSISSSRLSTSPGWRAKKTRRSIKRGSRVSWRPFLLIWFTEGVTSHSPTRTTGCSIQESPRQKGKGAMITHLSYLFLPGSLPQALGQNWLFINNKKQ</sequence>
<organism evidence="1 2">
    <name type="scientific">Klebsiella variicola</name>
    <dbReference type="NCBI Taxonomy" id="244366"/>
    <lineage>
        <taxon>Bacteria</taxon>
        <taxon>Pseudomonadati</taxon>
        <taxon>Pseudomonadota</taxon>
        <taxon>Gammaproteobacteria</taxon>
        <taxon>Enterobacterales</taxon>
        <taxon>Enterobacteriaceae</taxon>
        <taxon>Klebsiella/Raoultella group</taxon>
        <taxon>Klebsiella</taxon>
        <taxon>Klebsiella pneumoniae complex</taxon>
    </lineage>
</organism>
<protein>
    <submittedName>
        <fullName evidence="1">Uncharacterized protein</fullName>
    </submittedName>
</protein>
<accession>A0A7H4MEZ5</accession>
<gene>
    <name evidence="1" type="ORF">NCTC9177_02756</name>
</gene>
<comment type="caution">
    <text evidence="1">The sequence shown here is derived from an EMBL/GenBank/DDBJ whole genome shotgun (WGS) entry which is preliminary data.</text>
</comment>
<evidence type="ECO:0000313" key="1">
    <source>
        <dbReference type="EMBL" id="STS88895.1"/>
    </source>
</evidence>
<dbReference type="EMBL" id="UGKR01000003">
    <property type="protein sequence ID" value="STS88895.1"/>
    <property type="molecule type" value="Genomic_DNA"/>
</dbReference>
<dbReference type="Proteomes" id="UP000254545">
    <property type="component" value="Unassembled WGS sequence"/>
</dbReference>
<dbReference type="AlphaFoldDB" id="A0A7H4MEZ5"/>
<evidence type="ECO:0000313" key="2">
    <source>
        <dbReference type="Proteomes" id="UP000254545"/>
    </source>
</evidence>
<proteinExistence type="predicted"/>
<name>A0A7H4MEZ5_KLEVA</name>
<reference evidence="1 2" key="1">
    <citation type="submission" date="2018-06" db="EMBL/GenBank/DDBJ databases">
        <authorList>
            <consortium name="Pathogen Informatics"/>
            <person name="Doyle S."/>
        </authorList>
    </citation>
    <scope>NUCLEOTIDE SEQUENCE [LARGE SCALE GENOMIC DNA]</scope>
    <source>
        <strain evidence="1 2">NCTC9177</strain>
    </source>
</reference>